<dbReference type="STRING" id="58919.A0A316Z1A3"/>
<sequence length="361" mass="38146">MASAAAPPPAPAVLAALQRAGVACSTCSDAPSFSSDAPHIDHPAALLRAWARQDVDMQSTMLGSTTPFGTHILVASGQRDWAHDAAGEATEAGAVLRALQALPTAAATPASAPQQQQEQQQACIEGVWRAAHHTRRVLTASSALALHEQGGQTSVMLFPHWTALSPLTPHNVAAAAPWLAGETQALKPPQQAGVARMVLPYTAVVLLCSHKKRDVRCHLSASLLSEHLRHVAEAAGWEVDERGDFALPSSSFPSSSSSSPSDDDDAATSQGLARAADGAYEGRGWGYIHEAAPAAPQLRAWRRRAAAARGERGEQEPKKLGMFYCSHIGGHRYAANMICYFPNGAGVWYGRLDPVKDAARV</sequence>
<dbReference type="Proteomes" id="UP000245946">
    <property type="component" value="Unassembled WGS sequence"/>
</dbReference>
<feature type="non-terminal residue" evidence="2">
    <location>
        <position position="361"/>
    </location>
</feature>
<feature type="compositionally biased region" description="Low complexity" evidence="1">
    <location>
        <begin position="248"/>
        <end position="260"/>
    </location>
</feature>
<evidence type="ECO:0008006" key="4">
    <source>
        <dbReference type="Google" id="ProtNLM"/>
    </source>
</evidence>
<dbReference type="AlphaFoldDB" id="A0A316Z1A3"/>
<dbReference type="GeneID" id="37273078"/>
<dbReference type="PANTHER" id="PTHR31902:SF14">
    <property type="entry name" value="ACTIN PATCHES DISTAL PROTEIN 1"/>
    <property type="match status" value="1"/>
</dbReference>
<gene>
    <name evidence="2" type="ORF">FA09DRAFT_362962</name>
</gene>
<organism evidence="2 3">
    <name type="scientific">Tilletiopsis washingtonensis</name>
    <dbReference type="NCBI Taxonomy" id="58919"/>
    <lineage>
        <taxon>Eukaryota</taxon>
        <taxon>Fungi</taxon>
        <taxon>Dikarya</taxon>
        <taxon>Basidiomycota</taxon>
        <taxon>Ustilaginomycotina</taxon>
        <taxon>Exobasidiomycetes</taxon>
        <taxon>Entylomatales</taxon>
        <taxon>Entylomatales incertae sedis</taxon>
        <taxon>Tilletiopsis</taxon>
    </lineage>
</organism>
<keyword evidence="3" id="KW-1185">Reference proteome</keyword>
<protein>
    <recommendedName>
        <fullName evidence="4">Sucraseferredoxin-like protein</fullName>
    </recommendedName>
</protein>
<dbReference type="InterPro" id="IPR009737">
    <property type="entry name" value="Aim32/Apd1-like"/>
</dbReference>
<dbReference type="OrthoDB" id="10253744at2759"/>
<evidence type="ECO:0000313" key="2">
    <source>
        <dbReference type="EMBL" id="PWN95321.1"/>
    </source>
</evidence>
<dbReference type="RefSeq" id="XP_025595600.1">
    <property type="nucleotide sequence ID" value="XM_025745534.1"/>
</dbReference>
<reference evidence="2 3" key="1">
    <citation type="journal article" date="2018" name="Mol. Biol. Evol.">
        <title>Broad Genomic Sampling Reveals a Smut Pathogenic Ancestry of the Fungal Clade Ustilaginomycotina.</title>
        <authorList>
            <person name="Kijpornyongpan T."/>
            <person name="Mondo S.J."/>
            <person name="Barry K."/>
            <person name="Sandor L."/>
            <person name="Lee J."/>
            <person name="Lipzen A."/>
            <person name="Pangilinan J."/>
            <person name="LaButti K."/>
            <person name="Hainaut M."/>
            <person name="Henrissat B."/>
            <person name="Grigoriev I.V."/>
            <person name="Spatafora J.W."/>
            <person name="Aime M.C."/>
        </authorList>
    </citation>
    <scope>NUCLEOTIDE SEQUENCE [LARGE SCALE GENOMIC DNA]</scope>
    <source>
        <strain evidence="2 3">MCA 4186</strain>
    </source>
</reference>
<evidence type="ECO:0000313" key="3">
    <source>
        <dbReference type="Proteomes" id="UP000245946"/>
    </source>
</evidence>
<name>A0A316Z1A3_9BASI</name>
<evidence type="ECO:0000256" key="1">
    <source>
        <dbReference type="SAM" id="MobiDB-lite"/>
    </source>
</evidence>
<proteinExistence type="predicted"/>
<dbReference type="Pfam" id="PF06999">
    <property type="entry name" value="Suc_Fer-like"/>
    <property type="match status" value="1"/>
</dbReference>
<dbReference type="EMBL" id="KZ819305">
    <property type="protein sequence ID" value="PWN95321.1"/>
    <property type="molecule type" value="Genomic_DNA"/>
</dbReference>
<accession>A0A316Z1A3</accession>
<dbReference type="PANTHER" id="PTHR31902">
    <property type="entry name" value="ACTIN PATCHES DISTAL PROTEIN 1"/>
    <property type="match status" value="1"/>
</dbReference>
<feature type="region of interest" description="Disordered" evidence="1">
    <location>
        <begin position="248"/>
        <end position="271"/>
    </location>
</feature>